<gene>
    <name evidence="1" type="ORF">LSALG_LOCUS9584</name>
</gene>
<proteinExistence type="predicted"/>
<evidence type="ECO:0000313" key="1">
    <source>
        <dbReference type="EMBL" id="CAI9269202.1"/>
    </source>
</evidence>
<dbReference type="EMBL" id="OX465077">
    <property type="protein sequence ID" value="CAI9269202.1"/>
    <property type="molecule type" value="Genomic_DNA"/>
</dbReference>
<accession>A0AA35VVW1</accession>
<organism evidence="1 2">
    <name type="scientific">Lactuca saligna</name>
    <name type="common">Willowleaf lettuce</name>
    <dbReference type="NCBI Taxonomy" id="75948"/>
    <lineage>
        <taxon>Eukaryota</taxon>
        <taxon>Viridiplantae</taxon>
        <taxon>Streptophyta</taxon>
        <taxon>Embryophyta</taxon>
        <taxon>Tracheophyta</taxon>
        <taxon>Spermatophyta</taxon>
        <taxon>Magnoliopsida</taxon>
        <taxon>eudicotyledons</taxon>
        <taxon>Gunneridae</taxon>
        <taxon>Pentapetalae</taxon>
        <taxon>asterids</taxon>
        <taxon>campanulids</taxon>
        <taxon>Asterales</taxon>
        <taxon>Asteraceae</taxon>
        <taxon>Cichorioideae</taxon>
        <taxon>Cichorieae</taxon>
        <taxon>Lactucinae</taxon>
        <taxon>Lactuca</taxon>
    </lineage>
</organism>
<sequence>MLLVITQRYCDRSGNLMWGYEADKKMWIVKRKIRSIEYYVKKIDFVSWTKVDLAELVKGLIDPCTTKIVVNVMWPPTNKAKKIPITQRVPDGSLNDLLYWVYDEATTTIVIKMKKDQIRLVDPRDLLKFDGHDIHTLSKHQLMVENEMFEAATKAFTGMIVTFIDKRLLAGALADYDVHLVEKL</sequence>
<dbReference type="Proteomes" id="UP001177003">
    <property type="component" value="Chromosome 1"/>
</dbReference>
<evidence type="ECO:0000313" key="2">
    <source>
        <dbReference type="Proteomes" id="UP001177003"/>
    </source>
</evidence>
<keyword evidence="2" id="KW-1185">Reference proteome</keyword>
<protein>
    <submittedName>
        <fullName evidence="1">Uncharacterized protein</fullName>
    </submittedName>
</protein>
<dbReference type="AlphaFoldDB" id="A0AA35VVW1"/>
<name>A0AA35VVW1_LACSI</name>
<reference evidence="1" key="1">
    <citation type="submission" date="2023-04" db="EMBL/GenBank/DDBJ databases">
        <authorList>
            <person name="Vijverberg K."/>
            <person name="Xiong W."/>
            <person name="Schranz E."/>
        </authorList>
    </citation>
    <scope>NUCLEOTIDE SEQUENCE</scope>
</reference>